<protein>
    <submittedName>
        <fullName evidence="2">Cell division protein</fullName>
    </submittedName>
</protein>
<reference evidence="2" key="1">
    <citation type="journal article" date="2015" name="BMC Evol. Biol.">
        <title>Chloroplast phylogenomic analysis of chlorophyte green algae identifies a novel lineage sister to the Sphaeropleales (Chlorophyceae).</title>
        <authorList>
            <person name="Lemieux C."/>
            <person name="Vincent A.T."/>
            <person name="Labarre A."/>
            <person name="Otis C."/>
            <person name="Turmel M."/>
        </authorList>
    </citation>
    <scope>NUCLEOTIDE SEQUENCE</scope>
</reference>
<keyword evidence="2" id="KW-0132">Cell division</keyword>
<keyword evidence="2" id="KW-0934">Plastid</keyword>
<gene>
    <name evidence="2" type="primary">ftsHd</name>
</gene>
<proteinExistence type="predicted"/>
<dbReference type="AlphaFoldDB" id="A0A0S2IDQ6"/>
<sequence length="741" mass="82416">MGSEAARPSSPCPLVFANGKNFSKGSMTAPSMGSQRDPALLRRSADRNYLPPPGDRNFGGASAKGRWAAKLPGRRAPGLFTPPAVWFLPTAKTLTGGVRGGGHRAPASRSANSTASKRAADASARQRAGGLTRVARDRFTERLSAPQGHSHNTKKTPPLLQSFNKLPWQYHRGANPSLYISLYAPWNKQDRVDSNPDSDLGSGSAPDTKSKKASQLFKKQLVYFMSGKLGEMLLFSSSFPLDGRTQILHNLAPPPSGQGGQGARWPPPAIAGEGPEEFPLQGLLKDGVRVAVSAYTHGYTPKKPSRGRPSSPFLNSSVLSSPACYGKTSANSKRVRLKSCRPGTIDLCREPTFAYEIYPISEGKRVQGKNSSRSITRSSLQGSFSFLNTWKTLSSLVLSFVHKRFLYYSSLIVPKFLKFNNKNSLLEPPSEFEGGSGAPSSSILLPARRYENLKRNFHYFNKIRSLSFQFGKKTNSAGISIGIIDKIFTHQQQRFIKKLYGLPTVAFSPDCLRPAEGSCFEFGAPSMASLPPLDGVATRPHQGGGGSLAAPSMARGSMTSKQADVGQRTEHIRPGSFENNYNSFDDLMLDSLSSDMISNTNLFMKNKILMRHKNYLTNQWWTGQLPEHNASTTYLSDIDWRFTFVESIGDLLLDFPDADQHYNPRNRRWFLTKGSYHNWFDFEKNIYSEIYYSFVFNAFIEAFTTFEHNREVLDFYAFFSLKNGLHRNLSELRVLKLYKRF</sequence>
<keyword evidence="2" id="KW-0131">Cell cycle</keyword>
<evidence type="ECO:0000256" key="1">
    <source>
        <dbReference type="SAM" id="MobiDB-lite"/>
    </source>
</evidence>
<feature type="region of interest" description="Disordered" evidence="1">
    <location>
        <begin position="97"/>
        <end position="134"/>
    </location>
</feature>
<feature type="region of interest" description="Disordered" evidence="1">
    <location>
        <begin position="1"/>
        <end position="63"/>
    </location>
</feature>
<organism evidence="2">
    <name type="scientific">Stephanosphaera pluvialis</name>
    <dbReference type="NCBI Taxonomy" id="51712"/>
    <lineage>
        <taxon>Eukaryota</taxon>
        <taxon>Viridiplantae</taxon>
        <taxon>Chlorophyta</taxon>
        <taxon>core chlorophytes</taxon>
        <taxon>Chlorophyceae</taxon>
        <taxon>CS clade</taxon>
        <taxon>Chlamydomonadales</taxon>
        <taxon>Haematococcaceae</taxon>
        <taxon>Stephanosphaera</taxon>
    </lineage>
</organism>
<feature type="compositionally biased region" description="Polar residues" evidence="1">
    <location>
        <begin position="20"/>
        <end position="34"/>
    </location>
</feature>
<keyword evidence="2" id="KW-0150">Chloroplast</keyword>
<dbReference type="EMBL" id="KT625314">
    <property type="protein sequence ID" value="ALO21621.1"/>
    <property type="molecule type" value="Genomic_DNA"/>
</dbReference>
<evidence type="ECO:0000313" key="2">
    <source>
        <dbReference type="EMBL" id="ALO21621.1"/>
    </source>
</evidence>
<feature type="region of interest" description="Disordered" evidence="1">
    <location>
        <begin position="192"/>
        <end position="212"/>
    </location>
</feature>
<dbReference type="GO" id="GO:0051301">
    <property type="term" value="P:cell division"/>
    <property type="evidence" value="ECO:0007669"/>
    <property type="project" value="UniProtKB-KW"/>
</dbReference>
<accession>A0A0S2IDQ6</accession>
<name>A0A0S2IDQ6_9CHLO</name>
<geneLocation type="chloroplast" evidence="2"/>